<gene>
    <name evidence="1" type="ORF">KUCAC02_017634</name>
</gene>
<evidence type="ECO:0000313" key="2">
    <source>
        <dbReference type="Proteomes" id="UP001057452"/>
    </source>
</evidence>
<reference evidence="1" key="1">
    <citation type="submission" date="2022-05" db="EMBL/GenBank/DDBJ databases">
        <title>Chromosome-level genome of Chaenocephalus aceratus.</title>
        <authorList>
            <person name="Park H."/>
        </authorList>
    </citation>
    <scope>NUCLEOTIDE SEQUENCE</scope>
    <source>
        <strain evidence="1">KU_202001</strain>
    </source>
</reference>
<dbReference type="Proteomes" id="UP001057452">
    <property type="component" value="Chromosome 20"/>
</dbReference>
<proteinExistence type="predicted"/>
<feature type="non-terminal residue" evidence="1">
    <location>
        <position position="105"/>
    </location>
</feature>
<evidence type="ECO:0000313" key="1">
    <source>
        <dbReference type="EMBL" id="KAI4806838.1"/>
    </source>
</evidence>
<dbReference type="EMBL" id="CM043804">
    <property type="protein sequence ID" value="KAI4806838.1"/>
    <property type="molecule type" value="Genomic_DNA"/>
</dbReference>
<keyword evidence="2" id="KW-1185">Reference proteome</keyword>
<name>A0ACB9W3I7_CHAAC</name>
<sequence>HDVCQVTLLLLLSLIFFLYSSSSLAITCSSWEWHRRLCGPSTLHLHPTFLLPLSPNLKPPLKSTPPLPLLESPSSCGPIGPPEKEHRLQGEREGGDRGDLPNAGG</sequence>
<protein>
    <submittedName>
        <fullName evidence="1">Uncharacterized protein</fullName>
    </submittedName>
</protein>
<comment type="caution">
    <text evidence="1">The sequence shown here is derived from an EMBL/GenBank/DDBJ whole genome shotgun (WGS) entry which is preliminary data.</text>
</comment>
<organism evidence="1 2">
    <name type="scientific">Chaenocephalus aceratus</name>
    <name type="common">Blackfin icefish</name>
    <name type="synonym">Chaenichthys aceratus</name>
    <dbReference type="NCBI Taxonomy" id="36190"/>
    <lineage>
        <taxon>Eukaryota</taxon>
        <taxon>Metazoa</taxon>
        <taxon>Chordata</taxon>
        <taxon>Craniata</taxon>
        <taxon>Vertebrata</taxon>
        <taxon>Euteleostomi</taxon>
        <taxon>Actinopterygii</taxon>
        <taxon>Neopterygii</taxon>
        <taxon>Teleostei</taxon>
        <taxon>Neoteleostei</taxon>
        <taxon>Acanthomorphata</taxon>
        <taxon>Eupercaria</taxon>
        <taxon>Perciformes</taxon>
        <taxon>Notothenioidei</taxon>
        <taxon>Channichthyidae</taxon>
        <taxon>Chaenocephalus</taxon>
    </lineage>
</organism>
<feature type="non-terminal residue" evidence="1">
    <location>
        <position position="1"/>
    </location>
</feature>
<accession>A0ACB9W3I7</accession>